<organism evidence="16 17">
    <name type="scientific">Sediminimonas qiaohouensis</name>
    <dbReference type="NCBI Taxonomy" id="552061"/>
    <lineage>
        <taxon>Bacteria</taxon>
        <taxon>Pseudomonadati</taxon>
        <taxon>Pseudomonadota</taxon>
        <taxon>Alphaproteobacteria</taxon>
        <taxon>Rhodobacterales</taxon>
        <taxon>Roseobacteraceae</taxon>
        <taxon>Sediminimonas</taxon>
    </lineage>
</organism>
<feature type="transmembrane region" description="Helical" evidence="14">
    <location>
        <begin position="12"/>
        <end position="29"/>
    </location>
</feature>
<dbReference type="InterPro" id="IPR052029">
    <property type="entry name" value="PpiD_chaperone"/>
</dbReference>
<keyword evidence="5 14" id="KW-0812">Transmembrane</keyword>
<dbReference type="Pfam" id="PF13145">
    <property type="entry name" value="Rotamase_2"/>
    <property type="match status" value="1"/>
</dbReference>
<evidence type="ECO:0000256" key="1">
    <source>
        <dbReference type="ARBA" id="ARBA00004382"/>
    </source>
</evidence>
<evidence type="ECO:0000259" key="15">
    <source>
        <dbReference type="Pfam" id="PF13145"/>
    </source>
</evidence>
<dbReference type="EMBL" id="VENJ01000017">
    <property type="protein sequence ID" value="MTJ05281.1"/>
    <property type="molecule type" value="Genomic_DNA"/>
</dbReference>
<evidence type="ECO:0000256" key="4">
    <source>
        <dbReference type="ARBA" id="ARBA00022519"/>
    </source>
</evidence>
<name>A0A7C9MA39_9RHOB</name>
<comment type="subcellular location">
    <subcellularLocation>
        <location evidence="1">Cell inner membrane</location>
        <topology evidence="1">Single-pass type II membrane protein</topology>
        <orientation evidence="1">Periplasmic side</orientation>
    </subcellularLocation>
</comment>
<keyword evidence="3" id="KW-1003">Cell membrane</keyword>
<keyword evidence="8" id="KW-0143">Chaperone</keyword>
<evidence type="ECO:0000256" key="14">
    <source>
        <dbReference type="SAM" id="Phobius"/>
    </source>
</evidence>
<dbReference type="Gene3D" id="1.10.4030.10">
    <property type="entry name" value="Porin chaperone SurA, peptide-binding domain"/>
    <property type="match status" value="1"/>
</dbReference>
<keyword evidence="6 14" id="KW-1133">Transmembrane helix</keyword>
<evidence type="ECO:0000256" key="8">
    <source>
        <dbReference type="ARBA" id="ARBA00023186"/>
    </source>
</evidence>
<dbReference type="PANTHER" id="PTHR47529">
    <property type="entry name" value="PEPTIDYL-PROLYL CIS-TRANS ISOMERASE D"/>
    <property type="match status" value="1"/>
</dbReference>
<evidence type="ECO:0000256" key="7">
    <source>
        <dbReference type="ARBA" id="ARBA00023136"/>
    </source>
</evidence>
<accession>A0A7C9MA39</accession>
<dbReference type="Gene3D" id="3.10.50.40">
    <property type="match status" value="1"/>
</dbReference>
<keyword evidence="7 14" id="KW-0472">Membrane</keyword>
<evidence type="ECO:0000256" key="2">
    <source>
        <dbReference type="ARBA" id="ARBA00018370"/>
    </source>
</evidence>
<dbReference type="RefSeq" id="WP_273250095.1">
    <property type="nucleotide sequence ID" value="NZ_VENJ01000017.1"/>
</dbReference>
<dbReference type="GO" id="GO:0005886">
    <property type="term" value="C:plasma membrane"/>
    <property type="evidence" value="ECO:0007669"/>
    <property type="project" value="UniProtKB-SubCell"/>
</dbReference>
<sequence>MASGGGSITKTLVWILMGMLILGLGGFGVTNLSGSVRSIGTVGEQKISIDKYARALQEEMRAFEAQTGQSMTFQKAREFGIDQAVLARLIAATALDHETTRIGLSMGDANLREQIVDIGAFQGANGSFDREAYKFALEQAGLTETDFERDLRLETARTLLQSAVMQGASLPDTYADTIIGFAAERRDFVWATLEAADLDAPLPTPSTEQLRSYYEANEDQFTKPPSKRITYALLTPEMLIDSVELPEEDLRREYKAREDTYIRPERRLVERLAFPDTEAARAALDAIKAGESTFESIVEERGISLSDIDLGDVTRGDLGDAAEAVFNGEAGSVVGPAQTNLGPALFRINGVLEAQETSFEDARPELREALAADRARRMIETRMEEVDNLLAGGATLEELRSETGMDVGEIVWNETVDSGIAAYAAFDEAAAEITAEDYPEVKMLDDGGIFALRLDENLPASVQPFDAVRDAAAEGWRNRESIARLKAQAEALLPDLASGAGAADLGVTLVEETGITRNRFIQNTPEDMVSTVFEMQTGKARLVTGQDRVAIVRLDAVRSPDETSQQVKQMRARLNQQAGDALAQDLYAAFADAIRARAGLTLNQEAINAVHNNFQ</sequence>
<evidence type="ECO:0000256" key="10">
    <source>
        <dbReference type="ARBA" id="ARBA00031484"/>
    </source>
</evidence>
<dbReference type="GO" id="GO:0003755">
    <property type="term" value="F:peptidyl-prolyl cis-trans isomerase activity"/>
    <property type="evidence" value="ECO:0007669"/>
    <property type="project" value="InterPro"/>
</dbReference>
<keyword evidence="4" id="KW-0997">Cell inner membrane</keyword>
<evidence type="ECO:0000256" key="12">
    <source>
        <dbReference type="ARBA" id="ARBA00040743"/>
    </source>
</evidence>
<evidence type="ECO:0000256" key="3">
    <source>
        <dbReference type="ARBA" id="ARBA00022475"/>
    </source>
</evidence>
<dbReference type="SUPFAM" id="SSF109998">
    <property type="entry name" value="Triger factor/SurA peptide-binding domain-like"/>
    <property type="match status" value="1"/>
</dbReference>
<evidence type="ECO:0000256" key="13">
    <source>
        <dbReference type="ARBA" id="ARBA00042775"/>
    </source>
</evidence>
<gene>
    <name evidence="16" type="ORF">FH759_11405</name>
</gene>
<dbReference type="SUPFAM" id="SSF54534">
    <property type="entry name" value="FKBP-like"/>
    <property type="match status" value="1"/>
</dbReference>
<evidence type="ECO:0000313" key="16">
    <source>
        <dbReference type="EMBL" id="MTJ05281.1"/>
    </source>
</evidence>
<comment type="caution">
    <text evidence="16">The sequence shown here is derived from an EMBL/GenBank/DDBJ whole genome shotgun (WGS) entry which is preliminary data.</text>
</comment>
<feature type="domain" description="PpiC" evidence="15">
    <location>
        <begin position="246"/>
        <end position="364"/>
    </location>
</feature>
<dbReference type="AlphaFoldDB" id="A0A7C9MA39"/>
<evidence type="ECO:0000256" key="9">
    <source>
        <dbReference type="ARBA" id="ARBA00030642"/>
    </source>
</evidence>
<keyword evidence="16" id="KW-0413">Isomerase</keyword>
<dbReference type="InterPro" id="IPR046357">
    <property type="entry name" value="PPIase_dom_sf"/>
</dbReference>
<proteinExistence type="inferred from homology"/>
<dbReference type="PANTHER" id="PTHR47529:SF1">
    <property type="entry name" value="PERIPLASMIC CHAPERONE PPID"/>
    <property type="match status" value="1"/>
</dbReference>
<protein>
    <recommendedName>
        <fullName evidence="2">Parvulin-like PPIase</fullName>
    </recommendedName>
    <alternativeName>
        <fullName evidence="9">Peptidyl-prolyl cis-trans isomerase plp</fullName>
    </alternativeName>
    <alternativeName>
        <fullName evidence="12">Periplasmic chaperone PpiD</fullName>
    </alternativeName>
    <alternativeName>
        <fullName evidence="13">Periplasmic folding chaperone</fullName>
    </alternativeName>
    <alternativeName>
        <fullName evidence="10">Rotamase plp</fullName>
    </alternativeName>
</protein>
<evidence type="ECO:0000313" key="17">
    <source>
        <dbReference type="Proteomes" id="UP000483078"/>
    </source>
</evidence>
<dbReference type="Proteomes" id="UP000483078">
    <property type="component" value="Unassembled WGS sequence"/>
</dbReference>
<reference evidence="16 17" key="1">
    <citation type="submission" date="2019-06" db="EMBL/GenBank/DDBJ databases">
        <title>Enrichment of Autotrophic Halophilic Microorganisms from Red Sea Brine Pool Using Microbial Electrosynthesis System.</title>
        <authorList>
            <person name="Alqahtani M.F."/>
            <person name="Bajracharya S."/>
            <person name="Katuri K.P."/>
            <person name="Ali M."/>
            <person name="Saikaly P.E."/>
        </authorList>
    </citation>
    <scope>NUCLEOTIDE SEQUENCE [LARGE SCALE GENOMIC DNA]</scope>
    <source>
        <strain evidence="16">MES6</strain>
    </source>
</reference>
<dbReference type="InterPro" id="IPR000297">
    <property type="entry name" value="PPIase_PpiC"/>
</dbReference>
<dbReference type="Pfam" id="PF13624">
    <property type="entry name" value="SurA_N_3"/>
    <property type="match status" value="1"/>
</dbReference>
<comment type="similarity">
    <text evidence="11">Belongs to the PpiD chaperone family.</text>
</comment>
<evidence type="ECO:0000256" key="11">
    <source>
        <dbReference type="ARBA" id="ARBA00038408"/>
    </source>
</evidence>
<dbReference type="InterPro" id="IPR027304">
    <property type="entry name" value="Trigger_fact/SurA_dom_sf"/>
</dbReference>
<evidence type="ECO:0000256" key="6">
    <source>
        <dbReference type="ARBA" id="ARBA00022989"/>
    </source>
</evidence>
<evidence type="ECO:0000256" key="5">
    <source>
        <dbReference type="ARBA" id="ARBA00022692"/>
    </source>
</evidence>